<dbReference type="InterPro" id="IPR011989">
    <property type="entry name" value="ARM-like"/>
</dbReference>
<organism evidence="2 3">
    <name type="scientific">Streptomyces phyllanthi</name>
    <dbReference type="NCBI Taxonomy" id="1803180"/>
    <lineage>
        <taxon>Bacteria</taxon>
        <taxon>Bacillati</taxon>
        <taxon>Actinomycetota</taxon>
        <taxon>Actinomycetes</taxon>
        <taxon>Kitasatosporales</taxon>
        <taxon>Streptomycetaceae</taxon>
        <taxon>Streptomyces</taxon>
    </lineage>
</organism>
<keyword evidence="3" id="KW-1185">Reference proteome</keyword>
<evidence type="ECO:0000313" key="2">
    <source>
        <dbReference type="EMBL" id="MPY44015.1"/>
    </source>
</evidence>
<feature type="region of interest" description="Disordered" evidence="1">
    <location>
        <begin position="1"/>
        <end position="31"/>
    </location>
</feature>
<proteinExistence type="predicted"/>
<comment type="caution">
    <text evidence="2">The sequence shown here is derived from an EMBL/GenBank/DDBJ whole genome shotgun (WGS) entry which is preliminary data.</text>
</comment>
<dbReference type="Gene3D" id="1.25.10.10">
    <property type="entry name" value="Leucine-rich Repeat Variant"/>
    <property type="match status" value="1"/>
</dbReference>
<dbReference type="OrthoDB" id="3699606at2"/>
<dbReference type="InterPro" id="IPR016024">
    <property type="entry name" value="ARM-type_fold"/>
</dbReference>
<name>A0A5N8WCY9_9ACTN</name>
<reference evidence="2 3" key="1">
    <citation type="submission" date="2019-07" db="EMBL/GenBank/DDBJ databases">
        <title>New species of Amycolatopsis and Streptomyces.</title>
        <authorList>
            <person name="Duangmal K."/>
            <person name="Teo W.F.A."/>
            <person name="Lipun K."/>
        </authorList>
    </citation>
    <scope>NUCLEOTIDE SEQUENCE [LARGE SCALE GENOMIC DNA]</scope>
    <source>
        <strain evidence="2 3">TISTR 2346</strain>
    </source>
</reference>
<sequence>MGSQGEAARAAARETAEEREAAQESLFRGPGPTERLLREWLEGLGTNPSAPDEVRCRLLGRAYGFLWHKQPAAVVEAALAHPDWKVRGGLADPRLSPASAVRLLDDPRATVRHTATTHPRLPARVLVRLLRDRDTAGTAARNPALPVPVMHRMTGLHPKRPGSRSPHVQ</sequence>
<gene>
    <name evidence="2" type="ORF">FNH04_30180</name>
</gene>
<evidence type="ECO:0000256" key="1">
    <source>
        <dbReference type="SAM" id="MobiDB-lite"/>
    </source>
</evidence>
<evidence type="ECO:0008006" key="4">
    <source>
        <dbReference type="Google" id="ProtNLM"/>
    </source>
</evidence>
<evidence type="ECO:0000313" key="3">
    <source>
        <dbReference type="Proteomes" id="UP000326979"/>
    </source>
</evidence>
<dbReference type="RefSeq" id="WP_152788946.1">
    <property type="nucleotide sequence ID" value="NZ_BAABEQ010000043.1"/>
</dbReference>
<accession>A0A5N8WCY9</accession>
<dbReference type="AlphaFoldDB" id="A0A5N8WCY9"/>
<dbReference type="Proteomes" id="UP000326979">
    <property type="component" value="Unassembled WGS sequence"/>
</dbReference>
<dbReference type="EMBL" id="VJZE01000280">
    <property type="protein sequence ID" value="MPY44015.1"/>
    <property type="molecule type" value="Genomic_DNA"/>
</dbReference>
<dbReference type="SUPFAM" id="SSF48371">
    <property type="entry name" value="ARM repeat"/>
    <property type="match status" value="1"/>
</dbReference>
<feature type="compositionally biased region" description="Low complexity" evidence="1">
    <location>
        <begin position="1"/>
        <end position="10"/>
    </location>
</feature>
<protein>
    <recommendedName>
        <fullName evidence="4">HEAT repeat domain-containing protein</fullName>
    </recommendedName>
</protein>
<feature type="compositionally biased region" description="Basic and acidic residues" evidence="1">
    <location>
        <begin position="11"/>
        <end position="22"/>
    </location>
</feature>